<dbReference type="PIRSF" id="PIRSF014972">
    <property type="entry name" value="FlK"/>
    <property type="match status" value="1"/>
</dbReference>
<dbReference type="RefSeq" id="WP_068495051.1">
    <property type="nucleotide sequence ID" value="NZ_LWQT01000088.1"/>
</dbReference>
<dbReference type="EMBL" id="LWQT01000088">
    <property type="protein sequence ID" value="OAN46756.1"/>
    <property type="molecule type" value="Genomic_DNA"/>
</dbReference>
<feature type="domain" description="Fluoroacetyl-CoA-specific thioesterase-like" evidence="3">
    <location>
        <begin position="17"/>
        <end position="116"/>
    </location>
</feature>
<feature type="binding site" evidence="2">
    <location>
        <position position="113"/>
    </location>
    <ligand>
        <name>substrate</name>
    </ligand>
</feature>
<evidence type="ECO:0000256" key="1">
    <source>
        <dbReference type="PIRSR" id="PIRSR014972-1"/>
    </source>
</evidence>
<dbReference type="Proteomes" id="UP000078428">
    <property type="component" value="Unassembled WGS sequence"/>
</dbReference>
<feature type="active site" evidence="1">
    <location>
        <position position="69"/>
    </location>
</feature>
<accession>A0A178ME12</accession>
<feature type="active site" evidence="1">
    <location>
        <position position="43"/>
    </location>
</feature>
<dbReference type="InterPro" id="IPR025540">
    <property type="entry name" value="FlK"/>
</dbReference>
<evidence type="ECO:0000313" key="4">
    <source>
        <dbReference type="EMBL" id="OAN46756.1"/>
    </source>
</evidence>
<dbReference type="AlphaFoldDB" id="A0A178ME12"/>
<dbReference type="OrthoDB" id="6902891at2"/>
<dbReference type="PANTHER" id="PTHR36934:SF1">
    <property type="entry name" value="THIOESTERASE DOMAIN-CONTAINING PROTEIN"/>
    <property type="match status" value="1"/>
</dbReference>
<keyword evidence="5" id="KW-1185">Reference proteome</keyword>
<name>A0A178ME12_9PROT</name>
<evidence type="ECO:0000313" key="5">
    <source>
        <dbReference type="Proteomes" id="UP000078428"/>
    </source>
</evidence>
<feature type="binding site" evidence="2">
    <location>
        <position position="62"/>
    </location>
    <ligand>
        <name>CoA</name>
        <dbReference type="ChEBI" id="CHEBI:57287"/>
    </ligand>
</feature>
<reference evidence="4 5" key="1">
    <citation type="submission" date="2016-04" db="EMBL/GenBank/DDBJ databases">
        <title>Draft genome sequence of freshwater magnetotactic bacteria Magnetospirillum marisnigri SP-1 and Magnetospirillum moscoviense BB-1.</title>
        <authorList>
            <person name="Koziaeva V."/>
            <person name="Dziuba M.V."/>
            <person name="Ivanov T.M."/>
            <person name="Kuznetsov B."/>
            <person name="Grouzdev D.S."/>
        </authorList>
    </citation>
    <scope>NUCLEOTIDE SEQUENCE [LARGE SCALE GENOMIC DNA]</scope>
    <source>
        <strain evidence="4 5">SP-1</strain>
    </source>
</reference>
<comment type="caution">
    <text evidence="4">The sequence shown here is derived from an EMBL/GenBank/DDBJ whole genome shotgun (WGS) entry which is preliminary data.</text>
</comment>
<dbReference type="Gene3D" id="3.10.129.10">
    <property type="entry name" value="Hotdog Thioesterase"/>
    <property type="match status" value="1"/>
</dbReference>
<dbReference type="PANTHER" id="PTHR36934">
    <property type="entry name" value="BLR0278 PROTEIN"/>
    <property type="match status" value="1"/>
</dbReference>
<dbReference type="STRING" id="1285242.A6A04_06570"/>
<evidence type="ECO:0000259" key="3">
    <source>
        <dbReference type="Pfam" id="PF22636"/>
    </source>
</evidence>
<organism evidence="4 5">
    <name type="scientific">Paramagnetospirillum marisnigri</name>
    <dbReference type="NCBI Taxonomy" id="1285242"/>
    <lineage>
        <taxon>Bacteria</taxon>
        <taxon>Pseudomonadati</taxon>
        <taxon>Pseudomonadota</taxon>
        <taxon>Alphaproteobacteria</taxon>
        <taxon>Rhodospirillales</taxon>
        <taxon>Magnetospirillaceae</taxon>
        <taxon>Paramagnetospirillum</taxon>
    </lineage>
</organism>
<dbReference type="Pfam" id="PF22636">
    <property type="entry name" value="FlK"/>
    <property type="match status" value="1"/>
</dbReference>
<evidence type="ECO:0000256" key="2">
    <source>
        <dbReference type="PIRSR" id="PIRSR014972-2"/>
    </source>
</evidence>
<proteinExistence type="predicted"/>
<dbReference type="SUPFAM" id="SSF54637">
    <property type="entry name" value="Thioesterase/thiol ester dehydrase-isomerase"/>
    <property type="match status" value="1"/>
</dbReference>
<gene>
    <name evidence="4" type="ORF">A6A04_06570</name>
</gene>
<feature type="active site" evidence="1">
    <location>
        <position position="35"/>
    </location>
</feature>
<dbReference type="InterPro" id="IPR029069">
    <property type="entry name" value="HotDog_dom_sf"/>
</dbReference>
<protein>
    <submittedName>
        <fullName evidence="4">LysR family transcriptional regulator</fullName>
    </submittedName>
</protein>
<feature type="binding site" evidence="2">
    <location>
        <position position="62"/>
    </location>
    <ligand>
        <name>substrate</name>
    </ligand>
</feature>
<dbReference type="InterPro" id="IPR054485">
    <property type="entry name" value="FlK-like_dom"/>
</dbReference>
<sequence length="136" mass="14993">MKSSLVAGLSHTCRWDVDEGRTISFLGDDVRVYNTPALIYDMEVTCRELLLQHSDEGEDSVGARVEVDHMAPTLMGQWVEITVTVEEVKGPSVTFSFTAKDSLDNIGKGVHKRFVVGLEQTKGRLLAKAEKVKAAK</sequence>